<gene>
    <name evidence="3" type="ORF">ACFQ2J_03920</name>
</gene>
<keyword evidence="3" id="KW-0489">Methyltransferase</keyword>
<dbReference type="Gene3D" id="3.40.50.150">
    <property type="entry name" value="Vaccinia Virus protein VP39"/>
    <property type="match status" value="1"/>
</dbReference>
<evidence type="ECO:0000259" key="2">
    <source>
        <dbReference type="Pfam" id="PF13649"/>
    </source>
</evidence>
<dbReference type="PANTHER" id="PTHR43861">
    <property type="entry name" value="TRANS-ACONITATE 2-METHYLTRANSFERASE-RELATED"/>
    <property type="match status" value="1"/>
</dbReference>
<dbReference type="EMBL" id="JBHTKL010000001">
    <property type="protein sequence ID" value="MFD1018340.1"/>
    <property type="molecule type" value="Genomic_DNA"/>
</dbReference>
<evidence type="ECO:0000256" key="1">
    <source>
        <dbReference type="ARBA" id="ARBA00022679"/>
    </source>
</evidence>
<dbReference type="Pfam" id="PF13649">
    <property type="entry name" value="Methyltransf_25"/>
    <property type="match status" value="1"/>
</dbReference>
<dbReference type="EC" id="2.1.1.64" evidence="3"/>
<sequence length="222" mass="24984">MNDFEKRLMDSWDSNSHAWTESIRKEKIESRNKVTNPAIFHEVLAHSPQRVLDIGCGEGWLARKLAQEGIQVVGIDGSKTLIEEASKAGGGTFKTLTYEAFATDPAQLESKFDVVLCNFSLLSEDIQPVLKAAREVLAENGTVIIQTLHPITVIQNEPYENGWKIENFDGMGERYVSSMPWYYRTLGSWINEFNYAGLNIVDCKEPINEVGVPLSILFSLKR</sequence>
<name>A0ABW3KZH7_9BACI</name>
<dbReference type="GO" id="GO:0032259">
    <property type="term" value="P:methylation"/>
    <property type="evidence" value="ECO:0007669"/>
    <property type="project" value="UniProtKB-KW"/>
</dbReference>
<reference evidence="4" key="1">
    <citation type="journal article" date="2019" name="Int. J. Syst. Evol. Microbiol.">
        <title>The Global Catalogue of Microorganisms (GCM) 10K type strain sequencing project: providing services to taxonomists for standard genome sequencing and annotation.</title>
        <authorList>
            <consortium name="The Broad Institute Genomics Platform"/>
            <consortium name="The Broad Institute Genome Sequencing Center for Infectious Disease"/>
            <person name="Wu L."/>
            <person name="Ma J."/>
        </authorList>
    </citation>
    <scope>NUCLEOTIDE SEQUENCE [LARGE SCALE GENOMIC DNA]</scope>
    <source>
        <strain evidence="4">CCUG 56607</strain>
    </source>
</reference>
<dbReference type="GO" id="GO:0061542">
    <property type="term" value="F:3-demethylubiquinol 3-O-methyltransferase activity"/>
    <property type="evidence" value="ECO:0007669"/>
    <property type="project" value="UniProtKB-EC"/>
</dbReference>
<protein>
    <submittedName>
        <fullName evidence="3">Class I SAM-dependent methyltransferase</fullName>
        <ecNumber evidence="3">2.1.1.222</ecNumber>
        <ecNumber evidence="3">2.1.1.64</ecNumber>
    </submittedName>
</protein>
<evidence type="ECO:0000313" key="4">
    <source>
        <dbReference type="Proteomes" id="UP001596990"/>
    </source>
</evidence>
<dbReference type="CDD" id="cd02440">
    <property type="entry name" value="AdoMet_MTases"/>
    <property type="match status" value="1"/>
</dbReference>
<keyword evidence="1 3" id="KW-0808">Transferase</keyword>
<evidence type="ECO:0000313" key="3">
    <source>
        <dbReference type="EMBL" id="MFD1018340.1"/>
    </source>
</evidence>
<dbReference type="Proteomes" id="UP001596990">
    <property type="component" value="Unassembled WGS sequence"/>
</dbReference>
<dbReference type="EC" id="2.1.1.222" evidence="3"/>
<dbReference type="SUPFAM" id="SSF53335">
    <property type="entry name" value="S-adenosyl-L-methionine-dependent methyltransferases"/>
    <property type="match status" value="1"/>
</dbReference>
<dbReference type="GO" id="GO:0102208">
    <property type="term" value="F:2-polyprenyl-6-hydroxyphenol methylase activity"/>
    <property type="evidence" value="ECO:0007669"/>
    <property type="project" value="UniProtKB-EC"/>
</dbReference>
<keyword evidence="4" id="KW-1185">Reference proteome</keyword>
<feature type="domain" description="Methyltransferase" evidence="2">
    <location>
        <begin position="51"/>
        <end position="141"/>
    </location>
</feature>
<organism evidence="3 4">
    <name type="scientific">Thalassobacillus hwangdonensis</name>
    <dbReference type="NCBI Taxonomy" id="546108"/>
    <lineage>
        <taxon>Bacteria</taxon>
        <taxon>Bacillati</taxon>
        <taxon>Bacillota</taxon>
        <taxon>Bacilli</taxon>
        <taxon>Bacillales</taxon>
        <taxon>Bacillaceae</taxon>
        <taxon>Thalassobacillus</taxon>
    </lineage>
</organism>
<proteinExistence type="predicted"/>
<dbReference type="RefSeq" id="WP_386056765.1">
    <property type="nucleotide sequence ID" value="NZ_JBHTKL010000001.1"/>
</dbReference>
<dbReference type="InterPro" id="IPR029063">
    <property type="entry name" value="SAM-dependent_MTases_sf"/>
</dbReference>
<comment type="caution">
    <text evidence="3">The sequence shown here is derived from an EMBL/GenBank/DDBJ whole genome shotgun (WGS) entry which is preliminary data.</text>
</comment>
<dbReference type="InterPro" id="IPR041698">
    <property type="entry name" value="Methyltransf_25"/>
</dbReference>
<accession>A0ABW3KZH7</accession>